<sequence length="271" mass="29288">MACQWMGVQELTITESCGSQKRQCGPLYHAPSTSEESSPRCSGKAAASKLDSIPVLADHLIRLFATCGSLDEANQVFEKVSTPTVHTWCAIIAAHVKHGQCATSFDLYDKMALAGVESNKCVYLTLLKVCSSVMALKQAYAEYGHAKLALQSLLCMQLDGIKPDSTTFVNVLSSYCHAGLVEELKQHIMSMQADHGVEPNAKHYTCMLDLLGQMGLLSEASNLHGVIKPDKVSCISLLTACQRHGNLELGGVCFNEVMSSLAHVGTAQTHW</sequence>
<dbReference type="InterPro" id="IPR011990">
    <property type="entry name" value="TPR-like_helical_dom_sf"/>
</dbReference>
<evidence type="ECO:0000313" key="2">
    <source>
        <dbReference type="EMBL" id="KAI5070510.1"/>
    </source>
</evidence>
<dbReference type="OrthoDB" id="185373at2759"/>
<gene>
    <name evidence="2" type="ORF">GOP47_0014853</name>
</gene>
<dbReference type="GO" id="GO:0003723">
    <property type="term" value="F:RNA binding"/>
    <property type="evidence" value="ECO:0007669"/>
    <property type="project" value="InterPro"/>
</dbReference>
<dbReference type="InterPro" id="IPR046960">
    <property type="entry name" value="PPR_At4g14850-like_plant"/>
</dbReference>
<dbReference type="Pfam" id="PF13812">
    <property type="entry name" value="PPR_3"/>
    <property type="match status" value="1"/>
</dbReference>
<proteinExistence type="predicted"/>
<organism evidence="2 3">
    <name type="scientific">Adiantum capillus-veneris</name>
    <name type="common">Maidenhair fern</name>
    <dbReference type="NCBI Taxonomy" id="13818"/>
    <lineage>
        <taxon>Eukaryota</taxon>
        <taxon>Viridiplantae</taxon>
        <taxon>Streptophyta</taxon>
        <taxon>Embryophyta</taxon>
        <taxon>Tracheophyta</taxon>
        <taxon>Polypodiopsida</taxon>
        <taxon>Polypodiidae</taxon>
        <taxon>Polypodiales</taxon>
        <taxon>Pteridineae</taxon>
        <taxon>Pteridaceae</taxon>
        <taxon>Vittarioideae</taxon>
        <taxon>Adiantum</taxon>
    </lineage>
</organism>
<dbReference type="InterPro" id="IPR002885">
    <property type="entry name" value="PPR_rpt"/>
</dbReference>
<evidence type="ECO:0000313" key="3">
    <source>
        <dbReference type="Proteomes" id="UP000886520"/>
    </source>
</evidence>
<evidence type="ECO:0000256" key="1">
    <source>
        <dbReference type="ARBA" id="ARBA00022737"/>
    </source>
</evidence>
<reference evidence="2" key="1">
    <citation type="submission" date="2021-01" db="EMBL/GenBank/DDBJ databases">
        <title>Adiantum capillus-veneris genome.</title>
        <authorList>
            <person name="Fang Y."/>
            <person name="Liao Q."/>
        </authorList>
    </citation>
    <scope>NUCLEOTIDE SEQUENCE</scope>
    <source>
        <strain evidence="2">H3</strain>
        <tissue evidence="2">Leaf</tissue>
    </source>
</reference>
<keyword evidence="3" id="KW-1185">Reference proteome</keyword>
<dbReference type="AlphaFoldDB" id="A0A9D4ZEM4"/>
<protein>
    <recommendedName>
        <fullName evidence="4">Pentatricopeptide repeat-containing protein</fullName>
    </recommendedName>
</protein>
<comment type="caution">
    <text evidence="2">The sequence shown here is derived from an EMBL/GenBank/DDBJ whole genome shotgun (WGS) entry which is preliminary data.</text>
</comment>
<dbReference type="PANTHER" id="PTHR47926:SF533">
    <property type="entry name" value="DYW DOMAIN-CONTAINING PROTEIN"/>
    <property type="match status" value="1"/>
</dbReference>
<evidence type="ECO:0008006" key="4">
    <source>
        <dbReference type="Google" id="ProtNLM"/>
    </source>
</evidence>
<name>A0A9D4ZEM4_ADICA</name>
<dbReference type="Gene3D" id="1.25.40.10">
    <property type="entry name" value="Tetratricopeptide repeat domain"/>
    <property type="match status" value="2"/>
</dbReference>
<keyword evidence="1" id="KW-0677">Repeat</keyword>
<dbReference type="EMBL" id="JABFUD020000014">
    <property type="protein sequence ID" value="KAI5070510.1"/>
    <property type="molecule type" value="Genomic_DNA"/>
</dbReference>
<dbReference type="PANTHER" id="PTHR47926">
    <property type="entry name" value="PENTATRICOPEPTIDE REPEAT-CONTAINING PROTEIN"/>
    <property type="match status" value="1"/>
</dbReference>
<dbReference type="Proteomes" id="UP000886520">
    <property type="component" value="Chromosome 14"/>
</dbReference>
<dbReference type="GO" id="GO:0009451">
    <property type="term" value="P:RNA modification"/>
    <property type="evidence" value="ECO:0007669"/>
    <property type="project" value="InterPro"/>
</dbReference>
<dbReference type="Pfam" id="PF01535">
    <property type="entry name" value="PPR"/>
    <property type="match status" value="1"/>
</dbReference>
<accession>A0A9D4ZEM4</accession>